<gene>
    <name evidence="1" type="ORF">clas71</name>
</gene>
<dbReference type="Pfam" id="PF05815">
    <property type="entry name" value="AcMNPV_Orf101"/>
    <property type="match status" value="1"/>
</dbReference>
<organism evidence="1 2">
    <name type="scientific">Clostera anastomosis granulovirus B</name>
    <dbReference type="NCBI Taxonomy" id="1986290"/>
    <lineage>
        <taxon>Viruses</taxon>
        <taxon>Viruses incertae sedis</taxon>
        <taxon>Naldaviricetes</taxon>
        <taxon>Lefavirales</taxon>
        <taxon>Baculoviridae</taxon>
        <taxon>Betabaculovirus</taxon>
        <taxon>Betabaculovirus alterclanastomosis</taxon>
    </lineage>
</organism>
<dbReference type="EMBL" id="KR091910">
    <property type="protein sequence ID" value="AKS25414.1"/>
    <property type="molecule type" value="Genomic_DNA"/>
</dbReference>
<protein>
    <submittedName>
        <fullName evidence="1">C42</fullName>
    </submittedName>
</protein>
<name>A0A0K0WS80_9BBAC</name>
<dbReference type="Proteomes" id="UP000232791">
    <property type="component" value="Segment"/>
</dbReference>
<dbReference type="InterPro" id="IPR008562">
    <property type="entry name" value="AcMNPV_C42"/>
</dbReference>
<dbReference type="OrthoDB" id="4354at10239"/>
<evidence type="ECO:0000313" key="2">
    <source>
        <dbReference type="Proteomes" id="UP000232791"/>
    </source>
</evidence>
<reference evidence="1 2" key="1">
    <citation type="journal article" date="2015" name="PLoS ONE">
        <title>The Complete Genome of a New Betabaculovirus from Clostera anastomosis.</title>
        <authorList>
            <person name="Yin F."/>
            <person name="Zhu Z."/>
            <person name="Liu X."/>
            <person name="Hou D."/>
            <person name="Wang J."/>
            <person name="Zhang L."/>
            <person name="Wang M."/>
            <person name="Kou Z."/>
            <person name="Wang H."/>
            <person name="Deng F."/>
            <person name="Hu Z."/>
        </authorList>
    </citation>
    <scope>NUCLEOTIDE SEQUENCE [LARGE SCALE GENOMIC DNA]</scope>
    <source>
        <strain evidence="1 2">ClasGV-B</strain>
    </source>
</reference>
<sequence>MSSAKIRLFLTIEKLKNIMDDPQMTYPFWERFFPLMGSSTVVNLDVSTLSELINEAAEAAEQLIVTQGGAIYSQHVQNAVQSNRGGVGNGSGVAYVPRIPPSVSGVNTIIDTKKYYTQVEKIATYFVSASLSSTPFTVKDIVKLYLYVAHMPKFKPLYELMEQALFRKERECTPTLNSERTTLIVNNIRDLTSMTSYRLDYESILLMMTNIQRALNSELSKYPQVKVKEFVSSVNVYEKAVKPYKALADKFELLVAQKSSHYVVAADNKLTFAANPMYVENVSAMMERNCDMVRMIYNSINNIFINAVEQSAAENIKFDVYDYNKRFKILDRVRENSTNKQIEKVAVGDVSTRKRTKIASNTSQPPIALKKNLQVEID</sequence>
<evidence type="ECO:0000313" key="1">
    <source>
        <dbReference type="EMBL" id="AKS25414.1"/>
    </source>
</evidence>
<proteinExistence type="predicted"/>
<accession>A0A0K0WS80</accession>
<keyword evidence="2" id="KW-1185">Reference proteome</keyword>